<dbReference type="HOGENOM" id="CLU_2321255_0_0_1"/>
<accession>A0A0C9YYB9</accession>
<gene>
    <name evidence="1" type="ORF">PISMIDRAFT_683752</name>
</gene>
<evidence type="ECO:0000313" key="1">
    <source>
        <dbReference type="EMBL" id="KIK18899.1"/>
    </source>
</evidence>
<reference evidence="1 2" key="1">
    <citation type="submission" date="2014-04" db="EMBL/GenBank/DDBJ databases">
        <authorList>
            <consortium name="DOE Joint Genome Institute"/>
            <person name="Kuo A."/>
            <person name="Kohler A."/>
            <person name="Costa M.D."/>
            <person name="Nagy L.G."/>
            <person name="Floudas D."/>
            <person name="Copeland A."/>
            <person name="Barry K.W."/>
            <person name="Cichocki N."/>
            <person name="Veneault-Fourrey C."/>
            <person name="LaButti K."/>
            <person name="Lindquist E.A."/>
            <person name="Lipzen A."/>
            <person name="Lundell T."/>
            <person name="Morin E."/>
            <person name="Murat C."/>
            <person name="Sun H."/>
            <person name="Tunlid A."/>
            <person name="Henrissat B."/>
            <person name="Grigoriev I.V."/>
            <person name="Hibbett D.S."/>
            <person name="Martin F."/>
            <person name="Nordberg H.P."/>
            <person name="Cantor M.N."/>
            <person name="Hua S.X."/>
        </authorList>
    </citation>
    <scope>NUCLEOTIDE SEQUENCE [LARGE SCALE GENOMIC DNA]</scope>
    <source>
        <strain evidence="1 2">441</strain>
    </source>
</reference>
<name>A0A0C9YYB9_9AGAM</name>
<evidence type="ECO:0000313" key="2">
    <source>
        <dbReference type="Proteomes" id="UP000054018"/>
    </source>
</evidence>
<dbReference type="EMBL" id="KN833795">
    <property type="protein sequence ID" value="KIK18899.1"/>
    <property type="molecule type" value="Genomic_DNA"/>
</dbReference>
<proteinExistence type="predicted"/>
<dbReference type="AlphaFoldDB" id="A0A0C9YYB9"/>
<reference evidence="2" key="2">
    <citation type="submission" date="2015-01" db="EMBL/GenBank/DDBJ databases">
        <title>Evolutionary Origins and Diversification of the Mycorrhizal Mutualists.</title>
        <authorList>
            <consortium name="DOE Joint Genome Institute"/>
            <consortium name="Mycorrhizal Genomics Consortium"/>
            <person name="Kohler A."/>
            <person name="Kuo A."/>
            <person name="Nagy L.G."/>
            <person name="Floudas D."/>
            <person name="Copeland A."/>
            <person name="Barry K.W."/>
            <person name="Cichocki N."/>
            <person name="Veneault-Fourrey C."/>
            <person name="LaButti K."/>
            <person name="Lindquist E.A."/>
            <person name="Lipzen A."/>
            <person name="Lundell T."/>
            <person name="Morin E."/>
            <person name="Murat C."/>
            <person name="Riley R."/>
            <person name="Ohm R."/>
            <person name="Sun H."/>
            <person name="Tunlid A."/>
            <person name="Henrissat B."/>
            <person name="Grigoriev I.V."/>
            <person name="Hibbett D.S."/>
            <person name="Martin F."/>
        </authorList>
    </citation>
    <scope>NUCLEOTIDE SEQUENCE [LARGE SCALE GENOMIC DNA]</scope>
    <source>
        <strain evidence="2">441</strain>
    </source>
</reference>
<protein>
    <submittedName>
        <fullName evidence="1">Uncharacterized protein</fullName>
    </submittedName>
</protein>
<dbReference type="Proteomes" id="UP000054018">
    <property type="component" value="Unassembled WGS sequence"/>
</dbReference>
<sequence length="99" mass="11183">MFAVPLPSRTNYLFPARTCKTAYVVLTNECSAIAKINALEELDVGHFHFRNDEIRTASLIREHSARQPMIHSRVGLPRGLMMEGRHSSHSAGYKDDLTE</sequence>
<organism evidence="1 2">
    <name type="scientific">Pisolithus microcarpus 441</name>
    <dbReference type="NCBI Taxonomy" id="765257"/>
    <lineage>
        <taxon>Eukaryota</taxon>
        <taxon>Fungi</taxon>
        <taxon>Dikarya</taxon>
        <taxon>Basidiomycota</taxon>
        <taxon>Agaricomycotina</taxon>
        <taxon>Agaricomycetes</taxon>
        <taxon>Agaricomycetidae</taxon>
        <taxon>Boletales</taxon>
        <taxon>Sclerodermatineae</taxon>
        <taxon>Pisolithaceae</taxon>
        <taxon>Pisolithus</taxon>
    </lineage>
</organism>
<keyword evidence="2" id="KW-1185">Reference proteome</keyword>